<dbReference type="RefSeq" id="WP_343979624.1">
    <property type="nucleotide sequence ID" value="NZ_BAAAJG010000011.1"/>
</dbReference>
<dbReference type="Pfam" id="PF02371">
    <property type="entry name" value="Transposase_20"/>
    <property type="match status" value="1"/>
</dbReference>
<dbReference type="EMBL" id="JBHUCP010000014">
    <property type="protein sequence ID" value="MFD1531628.1"/>
    <property type="molecule type" value="Genomic_DNA"/>
</dbReference>
<reference evidence="3" key="1">
    <citation type="journal article" date="2019" name="Int. J. Syst. Evol. Microbiol.">
        <title>The Global Catalogue of Microorganisms (GCM) 10K type strain sequencing project: providing services to taxonomists for standard genome sequencing and annotation.</title>
        <authorList>
            <consortium name="The Broad Institute Genomics Platform"/>
            <consortium name="The Broad Institute Genome Sequencing Center for Infectious Disease"/>
            <person name="Wu L."/>
            <person name="Ma J."/>
        </authorList>
    </citation>
    <scope>NUCLEOTIDE SEQUENCE [LARGE SCALE GENOMIC DNA]</scope>
    <source>
        <strain evidence="3">JCM 12165</strain>
    </source>
</reference>
<feature type="domain" description="Transposase IS116/IS110/IS902 C-terminal" evidence="1">
    <location>
        <begin position="7"/>
        <end position="63"/>
    </location>
</feature>
<dbReference type="InterPro" id="IPR003346">
    <property type="entry name" value="Transposase_20"/>
</dbReference>
<dbReference type="InterPro" id="IPR047650">
    <property type="entry name" value="Transpos_IS110"/>
</dbReference>
<name>A0ABW4FN76_9PSEU</name>
<organism evidence="2 3">
    <name type="scientific">Pseudonocardia aurantiaca</name>
    <dbReference type="NCBI Taxonomy" id="75290"/>
    <lineage>
        <taxon>Bacteria</taxon>
        <taxon>Bacillati</taxon>
        <taxon>Actinomycetota</taxon>
        <taxon>Actinomycetes</taxon>
        <taxon>Pseudonocardiales</taxon>
        <taxon>Pseudonocardiaceae</taxon>
        <taxon>Pseudonocardia</taxon>
    </lineage>
</organism>
<evidence type="ECO:0000313" key="2">
    <source>
        <dbReference type="EMBL" id="MFD1531628.1"/>
    </source>
</evidence>
<dbReference type="PANTHER" id="PTHR33055:SF3">
    <property type="entry name" value="PUTATIVE TRANSPOSASE FOR IS117-RELATED"/>
    <property type="match status" value="1"/>
</dbReference>
<gene>
    <name evidence="2" type="ORF">ACFSCY_19520</name>
</gene>
<accession>A0ABW4FN76</accession>
<protein>
    <submittedName>
        <fullName evidence="2">Transposase</fullName>
    </submittedName>
</protein>
<evidence type="ECO:0000259" key="1">
    <source>
        <dbReference type="Pfam" id="PF02371"/>
    </source>
</evidence>
<keyword evidence="3" id="KW-1185">Reference proteome</keyword>
<sequence>MRKSGTTLTRLFGIGGMLAGKILARVGSIHRFGSAAAFASYSGTAPIAVSSGDVVRHRLSRRGIGS</sequence>
<dbReference type="PANTHER" id="PTHR33055">
    <property type="entry name" value="TRANSPOSASE FOR INSERTION SEQUENCE ELEMENT IS1111A"/>
    <property type="match status" value="1"/>
</dbReference>
<evidence type="ECO:0000313" key="3">
    <source>
        <dbReference type="Proteomes" id="UP001597145"/>
    </source>
</evidence>
<comment type="caution">
    <text evidence="2">The sequence shown here is derived from an EMBL/GenBank/DDBJ whole genome shotgun (WGS) entry which is preliminary data.</text>
</comment>
<dbReference type="Proteomes" id="UP001597145">
    <property type="component" value="Unassembled WGS sequence"/>
</dbReference>
<proteinExistence type="predicted"/>